<gene>
    <name evidence="1" type="ORF">HPB50_023058</name>
</gene>
<reference evidence="1" key="1">
    <citation type="submission" date="2020-05" db="EMBL/GenBank/DDBJ databases">
        <title>Large-scale comparative analyses of tick genomes elucidate their genetic diversity and vector capacities.</title>
        <authorList>
            <person name="Jia N."/>
            <person name="Wang J."/>
            <person name="Shi W."/>
            <person name="Du L."/>
            <person name="Sun Y."/>
            <person name="Zhan W."/>
            <person name="Jiang J."/>
            <person name="Wang Q."/>
            <person name="Zhang B."/>
            <person name="Ji P."/>
            <person name="Sakyi L.B."/>
            <person name="Cui X."/>
            <person name="Yuan T."/>
            <person name="Jiang B."/>
            <person name="Yang W."/>
            <person name="Lam T.T.-Y."/>
            <person name="Chang Q."/>
            <person name="Ding S."/>
            <person name="Wang X."/>
            <person name="Zhu J."/>
            <person name="Ruan X."/>
            <person name="Zhao L."/>
            <person name="Wei J."/>
            <person name="Que T."/>
            <person name="Du C."/>
            <person name="Cheng J."/>
            <person name="Dai P."/>
            <person name="Han X."/>
            <person name="Huang E."/>
            <person name="Gao Y."/>
            <person name="Liu J."/>
            <person name="Shao H."/>
            <person name="Ye R."/>
            <person name="Li L."/>
            <person name="Wei W."/>
            <person name="Wang X."/>
            <person name="Wang C."/>
            <person name="Yang T."/>
            <person name="Huo Q."/>
            <person name="Li W."/>
            <person name="Guo W."/>
            <person name="Chen H."/>
            <person name="Zhou L."/>
            <person name="Ni X."/>
            <person name="Tian J."/>
            <person name="Zhou Y."/>
            <person name="Sheng Y."/>
            <person name="Liu T."/>
            <person name="Pan Y."/>
            <person name="Xia L."/>
            <person name="Li J."/>
            <person name="Zhao F."/>
            <person name="Cao W."/>
        </authorList>
    </citation>
    <scope>NUCLEOTIDE SEQUENCE</scope>
    <source>
        <strain evidence="1">Hyas-2018</strain>
    </source>
</reference>
<protein>
    <submittedName>
        <fullName evidence="1">Uncharacterized protein</fullName>
    </submittedName>
</protein>
<name>A0ACB7TMU1_HYAAI</name>
<sequence length="263" mass="29841">MSRTAGSQPTLATANFIGPLLLDVWNAVFRYLDAESAMNMAEAVPELKSTAFSRTILRRVTFGPQTNEHTVRKFVELLDEQPAQHDYHAHGSRVRPFRLVEALRFTGCRTLPSPTIINSAGLFSNLRELYCVGCVVEPGKLFVILSQKLRCLETLQWSLFDGHFYNFKVCWEAAEEIRSLDKLEVSPSINSMYVEVAAMCRTVYLLDIFVARCGKLRSLHVHAMPPPHRPASTSRLANSDIFNILRIWKRMVNLETCKFSCIS</sequence>
<comment type="caution">
    <text evidence="1">The sequence shown here is derived from an EMBL/GenBank/DDBJ whole genome shotgun (WGS) entry which is preliminary data.</text>
</comment>
<evidence type="ECO:0000313" key="1">
    <source>
        <dbReference type="EMBL" id="KAH6948120.1"/>
    </source>
</evidence>
<evidence type="ECO:0000313" key="2">
    <source>
        <dbReference type="Proteomes" id="UP000821845"/>
    </source>
</evidence>
<dbReference type="EMBL" id="CM023481">
    <property type="protein sequence ID" value="KAH6948120.1"/>
    <property type="molecule type" value="Genomic_DNA"/>
</dbReference>
<organism evidence="1 2">
    <name type="scientific">Hyalomma asiaticum</name>
    <name type="common">Tick</name>
    <dbReference type="NCBI Taxonomy" id="266040"/>
    <lineage>
        <taxon>Eukaryota</taxon>
        <taxon>Metazoa</taxon>
        <taxon>Ecdysozoa</taxon>
        <taxon>Arthropoda</taxon>
        <taxon>Chelicerata</taxon>
        <taxon>Arachnida</taxon>
        <taxon>Acari</taxon>
        <taxon>Parasitiformes</taxon>
        <taxon>Ixodida</taxon>
        <taxon>Ixodoidea</taxon>
        <taxon>Ixodidae</taxon>
        <taxon>Hyalomminae</taxon>
        <taxon>Hyalomma</taxon>
    </lineage>
</organism>
<keyword evidence="2" id="KW-1185">Reference proteome</keyword>
<accession>A0ACB7TMU1</accession>
<proteinExistence type="predicted"/>
<dbReference type="Proteomes" id="UP000821845">
    <property type="component" value="Chromosome 1"/>
</dbReference>